<evidence type="ECO:0000256" key="1">
    <source>
        <dbReference type="SAM" id="SignalP"/>
    </source>
</evidence>
<feature type="signal peptide" evidence="1">
    <location>
        <begin position="1"/>
        <end position="21"/>
    </location>
</feature>
<dbReference type="GO" id="GO:0016853">
    <property type="term" value="F:isomerase activity"/>
    <property type="evidence" value="ECO:0007669"/>
    <property type="project" value="UniProtKB-KW"/>
</dbReference>
<gene>
    <name evidence="2" type="ORF">GQ602_002318</name>
</gene>
<reference evidence="2 3" key="1">
    <citation type="journal article" date="2020" name="G3 (Bethesda)">
        <title>Genetic Underpinnings of Host Manipulation by Ophiocordyceps as Revealed by Comparative Transcriptomics.</title>
        <authorList>
            <person name="Will I."/>
            <person name="Das B."/>
            <person name="Trinh T."/>
            <person name="Brachmann A."/>
            <person name="Ohm R.A."/>
            <person name="de Bekker C."/>
        </authorList>
    </citation>
    <scope>NUCLEOTIDE SEQUENCE [LARGE SCALE GENOMIC DNA]</scope>
    <source>
        <strain evidence="2 3">EC05</strain>
    </source>
</reference>
<sequence>MRTILFLVSQVLLALPSDSIGIRPSYSPLPPGLSGLYEGSHNADGTTRWTYIGPRRPSRKVRGTDETIFNTYICTGAYVDGVDARAAIVGFNAMCGYGRHFDKVLAYVHGTAVAYGCSFGDGKGHTCAYGNYNSSSFLRGIEGACGKDKTGLFVLPDEKVSYGLTHIQNNIC</sequence>
<evidence type="ECO:0000313" key="2">
    <source>
        <dbReference type="EMBL" id="KAF4592019.1"/>
    </source>
</evidence>
<organism evidence="2 3">
    <name type="scientific">Ophiocordyceps camponoti-floridani</name>
    <dbReference type="NCBI Taxonomy" id="2030778"/>
    <lineage>
        <taxon>Eukaryota</taxon>
        <taxon>Fungi</taxon>
        <taxon>Dikarya</taxon>
        <taxon>Ascomycota</taxon>
        <taxon>Pezizomycotina</taxon>
        <taxon>Sordariomycetes</taxon>
        <taxon>Hypocreomycetidae</taxon>
        <taxon>Hypocreales</taxon>
        <taxon>Ophiocordycipitaceae</taxon>
        <taxon>Ophiocordyceps</taxon>
    </lineage>
</organism>
<proteinExistence type="predicted"/>
<keyword evidence="2" id="KW-0413">Isomerase</keyword>
<keyword evidence="1" id="KW-0732">Signal</keyword>
<protein>
    <submittedName>
        <fullName evidence="2">Mannose-6-phosphate isomerase, class I</fullName>
    </submittedName>
</protein>
<dbReference type="AlphaFoldDB" id="A0A8H4VFI4"/>
<dbReference type="Proteomes" id="UP000562929">
    <property type="component" value="Unassembled WGS sequence"/>
</dbReference>
<name>A0A8H4VFI4_9HYPO</name>
<evidence type="ECO:0000313" key="3">
    <source>
        <dbReference type="Proteomes" id="UP000562929"/>
    </source>
</evidence>
<dbReference type="OrthoDB" id="4903907at2759"/>
<accession>A0A8H4VFI4</accession>
<keyword evidence="3" id="KW-1185">Reference proteome</keyword>
<comment type="caution">
    <text evidence="2">The sequence shown here is derived from an EMBL/GenBank/DDBJ whole genome shotgun (WGS) entry which is preliminary data.</text>
</comment>
<feature type="chain" id="PRO_5034288493" evidence="1">
    <location>
        <begin position="22"/>
        <end position="172"/>
    </location>
</feature>
<dbReference type="EMBL" id="JAACLJ010000002">
    <property type="protein sequence ID" value="KAF4592019.1"/>
    <property type="molecule type" value="Genomic_DNA"/>
</dbReference>